<dbReference type="InterPro" id="IPR050770">
    <property type="entry name" value="Intradiol_RC_Dioxygenase"/>
</dbReference>
<proteinExistence type="inferred from homology"/>
<evidence type="ECO:0000259" key="4">
    <source>
        <dbReference type="Pfam" id="PF00775"/>
    </source>
</evidence>
<keyword evidence="3 5" id="KW-0560">Oxidoreductase</keyword>
<dbReference type="GO" id="GO:0018578">
    <property type="term" value="F:protocatechuate 3,4-dioxygenase activity"/>
    <property type="evidence" value="ECO:0007669"/>
    <property type="project" value="UniProtKB-EC"/>
</dbReference>
<keyword evidence="2 5" id="KW-0223">Dioxygenase</keyword>
<dbReference type="InterPro" id="IPR012786">
    <property type="entry name" value="Protocat_dOase_a"/>
</dbReference>
<evidence type="ECO:0000313" key="5">
    <source>
        <dbReference type="EMBL" id="TGN65341.1"/>
    </source>
</evidence>
<reference evidence="5 6" key="1">
    <citation type="submission" date="2019-04" db="EMBL/GenBank/DDBJ databases">
        <title>Three New Species of Nocardioides, Nocardioides euryhalodurans sp. nov., Nocardioides seonyuensis sp. nov. and Nocardioides eburneoflavus sp. nov. Isolated from Soil.</title>
        <authorList>
            <person name="Roh S.G."/>
            <person name="Lee C."/>
            <person name="Kim M.-K."/>
            <person name="Kim S.B."/>
        </authorList>
    </citation>
    <scope>NUCLEOTIDE SEQUENCE [LARGE SCALE GENOMIC DNA]</scope>
    <source>
        <strain evidence="5 6">MMS17-SY213</strain>
    </source>
</reference>
<evidence type="ECO:0000256" key="2">
    <source>
        <dbReference type="ARBA" id="ARBA00022964"/>
    </source>
</evidence>
<dbReference type="NCBIfam" id="TIGR02423">
    <property type="entry name" value="protocat_alph"/>
    <property type="match status" value="1"/>
</dbReference>
<comment type="caution">
    <text evidence="5">The sequence shown here is derived from an EMBL/GenBank/DDBJ whole genome shotgun (WGS) entry which is preliminary data.</text>
</comment>
<dbReference type="EC" id="1.13.11.3" evidence="5"/>
<evidence type="ECO:0000313" key="6">
    <source>
        <dbReference type="Proteomes" id="UP000297496"/>
    </source>
</evidence>
<dbReference type="InterPro" id="IPR015889">
    <property type="entry name" value="Intradiol_dOase_core"/>
</dbReference>
<dbReference type="PANTHER" id="PTHR33711">
    <property type="entry name" value="DIOXYGENASE, PUTATIVE (AFU_ORTHOLOGUE AFUA_2G02910)-RELATED"/>
    <property type="match status" value="1"/>
</dbReference>
<accession>A0A4Z1BVP6</accession>
<dbReference type="Gene3D" id="2.60.130.10">
    <property type="entry name" value="Aromatic compound dioxygenase"/>
    <property type="match status" value="1"/>
</dbReference>
<dbReference type="EMBL" id="SRRO01000001">
    <property type="protein sequence ID" value="TGN65341.1"/>
    <property type="molecule type" value="Genomic_DNA"/>
</dbReference>
<keyword evidence="6" id="KW-1185">Reference proteome</keyword>
<dbReference type="SUPFAM" id="SSF49482">
    <property type="entry name" value="Aromatic compound dioxygenase"/>
    <property type="match status" value="1"/>
</dbReference>
<protein>
    <submittedName>
        <fullName evidence="5">Protocatechuate 3,4-dioxygenase subunit alpha</fullName>
        <ecNumber evidence="5">1.13.11.3</ecNumber>
    </submittedName>
</protein>
<gene>
    <name evidence="5" type="primary">pcaG</name>
    <name evidence="5" type="ORF">EXE59_16275</name>
</gene>
<dbReference type="InterPro" id="IPR000627">
    <property type="entry name" value="Intradiol_dOase_C"/>
</dbReference>
<dbReference type="Proteomes" id="UP000297496">
    <property type="component" value="Unassembled WGS sequence"/>
</dbReference>
<feature type="domain" description="Intradiol ring-cleavage dioxygenases" evidence="4">
    <location>
        <begin position="40"/>
        <end position="108"/>
    </location>
</feature>
<dbReference type="Pfam" id="PF00775">
    <property type="entry name" value="Dioxygenase_C"/>
    <property type="match status" value="1"/>
</dbReference>
<dbReference type="OrthoDB" id="9805815at2"/>
<comment type="similarity">
    <text evidence="1">Belongs to the intradiol ring-cleavage dioxygenase family.</text>
</comment>
<name>A0A4Z1BVP6_9ACTN</name>
<dbReference type="RefSeq" id="WP_135839838.1">
    <property type="nucleotide sequence ID" value="NZ_SRRO01000001.1"/>
</dbReference>
<dbReference type="PANTHER" id="PTHR33711:SF9">
    <property type="entry name" value="PROTOCATECHUATE 3,4-DIOXYGENASE ALPHA CHAIN"/>
    <property type="match status" value="1"/>
</dbReference>
<evidence type="ECO:0000256" key="3">
    <source>
        <dbReference type="ARBA" id="ARBA00023002"/>
    </source>
</evidence>
<dbReference type="GO" id="GO:0008199">
    <property type="term" value="F:ferric iron binding"/>
    <property type="evidence" value="ECO:0007669"/>
    <property type="project" value="InterPro"/>
</dbReference>
<dbReference type="AlphaFoldDB" id="A0A4Z1BVP6"/>
<evidence type="ECO:0000256" key="1">
    <source>
        <dbReference type="ARBA" id="ARBA00007825"/>
    </source>
</evidence>
<organism evidence="5 6">
    <name type="scientific">Nocardioides eburneiflavus</name>
    <dbReference type="NCBI Taxonomy" id="2518372"/>
    <lineage>
        <taxon>Bacteria</taxon>
        <taxon>Bacillati</taxon>
        <taxon>Actinomycetota</taxon>
        <taxon>Actinomycetes</taxon>
        <taxon>Propionibacteriales</taxon>
        <taxon>Nocardioidaceae</taxon>
        <taxon>Nocardioides</taxon>
    </lineage>
</organism>
<sequence>MSTDSTGLPPTPGQTVGPFFGYALPFDGGADLVPRSHPAAIRLHGTVYDGAGEPVPDALIELWQADEHGRVAQVQGSRARDCWTFTGFGRTPVDDTGHYSFTTVRPGATAGVQTPFFAVTVFARGLLHRLVTRAYLSLEDAVAAGDPVLTSVPEDRRHTLVAGEDADGYVFDIRLQGTDETVFLDFGEA</sequence>